<dbReference type="Gene3D" id="1.10.10.2840">
    <property type="entry name" value="PucR C-terminal helix-turn-helix domain"/>
    <property type="match status" value="1"/>
</dbReference>
<dbReference type="InterPro" id="IPR025736">
    <property type="entry name" value="PucR_C-HTH_dom"/>
</dbReference>
<organism evidence="3 4">
    <name type="scientific">Guptibacillus hwajinpoensis</name>
    <dbReference type="NCBI Taxonomy" id="208199"/>
    <lineage>
        <taxon>Bacteria</taxon>
        <taxon>Bacillati</taxon>
        <taxon>Bacillota</taxon>
        <taxon>Bacilli</taxon>
        <taxon>Bacillales</taxon>
        <taxon>Guptibacillaceae</taxon>
        <taxon>Guptibacillus</taxon>
    </lineage>
</organism>
<evidence type="ECO:0000313" key="4">
    <source>
        <dbReference type="Proteomes" id="UP000447833"/>
    </source>
</evidence>
<dbReference type="Proteomes" id="UP000447833">
    <property type="component" value="Unassembled WGS sequence"/>
</dbReference>
<accession>A0A845EZC3</accession>
<reference evidence="3 4" key="1">
    <citation type="submission" date="2019-11" db="EMBL/GenBank/DDBJ databases">
        <title>Genome sequences of 17 halophilic strains isolated from different environments.</title>
        <authorList>
            <person name="Furrow R.E."/>
        </authorList>
    </citation>
    <scope>NUCLEOTIDE SEQUENCE [LARGE SCALE GENOMIC DNA]</scope>
    <source>
        <strain evidence="3 4">22506_14_FS</strain>
    </source>
</reference>
<dbReference type="PANTHER" id="PTHR33744">
    <property type="entry name" value="CARBOHYDRATE DIACID REGULATOR"/>
    <property type="match status" value="1"/>
</dbReference>
<sequence length="515" mass="58741">MWDTEKILFHTIYKKFRLCCTIWIRGLGDTSMGLSVREALQLSEMREIKLIAGKQGIDRDIKWLTIVEVMEDVTRLHEGEFLITTAYGWHEKSDSYSMLIHALSNRQLSAVAIHTGFYLDVVPLAMIEAANRTGLPLLEIPRTMNFSTVTRSILEQLVNKQLSMLTQAQRIQDELTALVIKNTGFSSLTDALSKLLHCNVSLYESNQALLAGSYITNRQYPIEHAYPIVTEGQTIGTIFIQKQTPLTSLDQLALKQAANIFAIEFLKLRIIEDTRSQMEADFLDILFSHSYEDEKTILKKSKEMGYDLTGLNCVAVLSSSNLSELELQCQQTLISTRTKGLIKKKMDHVIVLLCGDFEPFIDEQESFLSTAGVSTATGIRELESALKEALVAHHFARYRKESLIQFKSLGAYQVFIRLKENGEDLTAYYEPLLSPIVSYDQKHQSQLMRTLEAFLENNLVINRTADKLFIHRHTLNYRIKQLEKLMGIDIYSYEQRIHVQFALLAYLTDSILSSN</sequence>
<evidence type="ECO:0008006" key="5">
    <source>
        <dbReference type="Google" id="ProtNLM"/>
    </source>
</evidence>
<dbReference type="InterPro" id="IPR042070">
    <property type="entry name" value="PucR_C-HTH_sf"/>
</dbReference>
<dbReference type="AlphaFoldDB" id="A0A845EZC3"/>
<dbReference type="InterPro" id="IPR051448">
    <property type="entry name" value="CdaR-like_regulators"/>
</dbReference>
<dbReference type="InterPro" id="IPR012914">
    <property type="entry name" value="PucR_dom"/>
</dbReference>
<proteinExistence type="predicted"/>
<evidence type="ECO:0000313" key="3">
    <source>
        <dbReference type="EMBL" id="MYL63910.1"/>
    </source>
</evidence>
<dbReference type="Pfam" id="PF13556">
    <property type="entry name" value="HTH_30"/>
    <property type="match status" value="1"/>
</dbReference>
<gene>
    <name evidence="3" type="ORF">GLW07_11140</name>
</gene>
<dbReference type="PANTHER" id="PTHR33744:SF1">
    <property type="entry name" value="DNA-BINDING TRANSCRIPTIONAL ACTIVATOR ADER"/>
    <property type="match status" value="1"/>
</dbReference>
<evidence type="ECO:0000259" key="1">
    <source>
        <dbReference type="Pfam" id="PF07905"/>
    </source>
</evidence>
<dbReference type="Pfam" id="PF07905">
    <property type="entry name" value="PucR"/>
    <property type="match status" value="1"/>
</dbReference>
<protein>
    <recommendedName>
        <fullName evidence="5">PucR family transcriptional regulator</fullName>
    </recommendedName>
</protein>
<name>A0A845EZC3_9BACL</name>
<feature type="domain" description="PucR C-terminal helix-turn-helix" evidence="2">
    <location>
        <begin position="447"/>
        <end position="505"/>
    </location>
</feature>
<feature type="domain" description="Purine catabolism PurC-like" evidence="1">
    <location>
        <begin position="38"/>
        <end position="157"/>
    </location>
</feature>
<evidence type="ECO:0000259" key="2">
    <source>
        <dbReference type="Pfam" id="PF13556"/>
    </source>
</evidence>
<comment type="caution">
    <text evidence="3">The sequence shown here is derived from an EMBL/GenBank/DDBJ whole genome shotgun (WGS) entry which is preliminary data.</text>
</comment>
<dbReference type="EMBL" id="WMEY01000003">
    <property type="protein sequence ID" value="MYL63910.1"/>
    <property type="molecule type" value="Genomic_DNA"/>
</dbReference>